<dbReference type="AlphaFoldDB" id="M7AQD2"/>
<evidence type="ECO:0000256" key="4">
    <source>
        <dbReference type="ARBA" id="ARBA00022617"/>
    </source>
</evidence>
<dbReference type="PANTHER" id="PTHR24300">
    <property type="entry name" value="CYTOCHROME P450 508A4-RELATED"/>
    <property type="match status" value="1"/>
</dbReference>
<organism evidence="13 14">
    <name type="scientific">Chelonia mydas</name>
    <name type="common">Green sea-turtle</name>
    <name type="synonym">Chelonia agassizi</name>
    <dbReference type="NCBI Taxonomy" id="8469"/>
    <lineage>
        <taxon>Eukaryota</taxon>
        <taxon>Metazoa</taxon>
        <taxon>Chordata</taxon>
        <taxon>Craniata</taxon>
        <taxon>Vertebrata</taxon>
        <taxon>Euteleostomi</taxon>
        <taxon>Archelosauria</taxon>
        <taxon>Testudinata</taxon>
        <taxon>Testudines</taxon>
        <taxon>Cryptodira</taxon>
        <taxon>Durocryptodira</taxon>
        <taxon>Americhelydia</taxon>
        <taxon>Chelonioidea</taxon>
        <taxon>Cheloniidae</taxon>
        <taxon>Chelonia</taxon>
    </lineage>
</organism>
<evidence type="ECO:0000256" key="9">
    <source>
        <dbReference type="ARBA" id="ARBA00023136"/>
    </source>
</evidence>
<dbReference type="SUPFAM" id="SSF48264">
    <property type="entry name" value="Cytochrome P450"/>
    <property type="match status" value="2"/>
</dbReference>
<keyword evidence="6 11" id="KW-0560">Oxidoreductase</keyword>
<keyword evidence="4 10" id="KW-0349">Heme</keyword>
<keyword evidence="5 10" id="KW-0479">Metal-binding</keyword>
<dbReference type="eggNOG" id="KOG0156">
    <property type="taxonomic scope" value="Eukaryota"/>
</dbReference>
<keyword evidence="12" id="KW-0175">Coiled coil</keyword>
<dbReference type="GO" id="GO:0020037">
    <property type="term" value="F:heme binding"/>
    <property type="evidence" value="ECO:0007669"/>
    <property type="project" value="InterPro"/>
</dbReference>
<keyword evidence="14" id="KW-1185">Reference proteome</keyword>
<dbReference type="InterPro" id="IPR050182">
    <property type="entry name" value="Cytochrome_P450_fam2"/>
</dbReference>
<dbReference type="InterPro" id="IPR002401">
    <property type="entry name" value="Cyt_P450_E_grp-I"/>
</dbReference>
<dbReference type="GO" id="GO:0016020">
    <property type="term" value="C:membrane"/>
    <property type="evidence" value="ECO:0007669"/>
    <property type="project" value="UniProtKB-SubCell"/>
</dbReference>
<dbReference type="Gene3D" id="1.10.630.10">
    <property type="entry name" value="Cytochrome P450"/>
    <property type="match status" value="2"/>
</dbReference>
<dbReference type="FunFam" id="1.10.630.10:FF:000004">
    <property type="entry name" value="cytochrome P450 2D15 isoform X1"/>
    <property type="match status" value="1"/>
</dbReference>
<keyword evidence="9" id="KW-0472">Membrane</keyword>
<gene>
    <name evidence="13" type="ORF">UY3_15410</name>
</gene>
<comment type="similarity">
    <text evidence="3 11">Belongs to the cytochrome P450 family.</text>
</comment>
<keyword evidence="8 11" id="KW-0503">Monooxygenase</keyword>
<evidence type="ECO:0000256" key="5">
    <source>
        <dbReference type="ARBA" id="ARBA00022723"/>
    </source>
</evidence>
<dbReference type="EMBL" id="KB569558">
    <property type="protein sequence ID" value="EMP27506.1"/>
    <property type="molecule type" value="Genomic_DNA"/>
</dbReference>
<dbReference type="InterPro" id="IPR036396">
    <property type="entry name" value="Cyt_P450_sf"/>
</dbReference>
<feature type="binding site" description="axial binding residue" evidence="10">
    <location>
        <position position="525"/>
    </location>
    <ligand>
        <name>heme</name>
        <dbReference type="ChEBI" id="CHEBI:30413"/>
    </ligand>
    <ligandPart>
        <name>Fe</name>
        <dbReference type="ChEBI" id="CHEBI:18248"/>
    </ligandPart>
</feature>
<dbReference type="InterPro" id="IPR017972">
    <property type="entry name" value="Cyt_P450_CS"/>
</dbReference>
<dbReference type="GO" id="GO:0005506">
    <property type="term" value="F:iron ion binding"/>
    <property type="evidence" value="ECO:0007669"/>
    <property type="project" value="InterPro"/>
</dbReference>
<dbReference type="GO" id="GO:0006082">
    <property type="term" value="P:organic acid metabolic process"/>
    <property type="evidence" value="ECO:0007669"/>
    <property type="project" value="TreeGrafter"/>
</dbReference>
<proteinExistence type="inferred from homology"/>
<evidence type="ECO:0000256" key="1">
    <source>
        <dbReference type="ARBA" id="ARBA00001971"/>
    </source>
</evidence>
<dbReference type="PRINTS" id="PR00463">
    <property type="entry name" value="EP450I"/>
</dbReference>
<dbReference type="PROSITE" id="PS00086">
    <property type="entry name" value="CYTOCHROME_P450"/>
    <property type="match status" value="1"/>
</dbReference>
<protein>
    <submittedName>
        <fullName evidence="13">Cytochrome P450 2J5</fullName>
    </submittedName>
</protein>
<dbReference type="GO" id="GO:0006805">
    <property type="term" value="P:xenobiotic metabolic process"/>
    <property type="evidence" value="ECO:0007669"/>
    <property type="project" value="TreeGrafter"/>
</dbReference>
<dbReference type="PRINTS" id="PR00385">
    <property type="entry name" value="P450"/>
</dbReference>
<dbReference type="GO" id="GO:0016712">
    <property type="term" value="F:oxidoreductase activity, acting on paired donors, with incorporation or reduction of molecular oxygen, reduced flavin or flavoprotein as one donor, and incorporation of one atom of oxygen"/>
    <property type="evidence" value="ECO:0007669"/>
    <property type="project" value="TreeGrafter"/>
</dbReference>
<feature type="coiled-coil region" evidence="12">
    <location>
        <begin position="158"/>
        <end position="200"/>
    </location>
</feature>
<evidence type="ECO:0000313" key="14">
    <source>
        <dbReference type="Proteomes" id="UP000031443"/>
    </source>
</evidence>
<evidence type="ECO:0000256" key="11">
    <source>
        <dbReference type="RuleBase" id="RU000461"/>
    </source>
</evidence>
<dbReference type="STRING" id="8469.M7AQD2"/>
<evidence type="ECO:0000256" key="6">
    <source>
        <dbReference type="ARBA" id="ARBA00023002"/>
    </source>
</evidence>
<evidence type="ECO:0000256" key="8">
    <source>
        <dbReference type="ARBA" id="ARBA00023033"/>
    </source>
</evidence>
<reference evidence="14" key="1">
    <citation type="journal article" date="2013" name="Nat. Genet.">
        <title>The draft genomes of soft-shell turtle and green sea turtle yield insights into the development and evolution of the turtle-specific body plan.</title>
        <authorList>
            <person name="Wang Z."/>
            <person name="Pascual-Anaya J."/>
            <person name="Zadissa A."/>
            <person name="Li W."/>
            <person name="Niimura Y."/>
            <person name="Huang Z."/>
            <person name="Li C."/>
            <person name="White S."/>
            <person name="Xiong Z."/>
            <person name="Fang D."/>
            <person name="Wang B."/>
            <person name="Ming Y."/>
            <person name="Chen Y."/>
            <person name="Zheng Y."/>
            <person name="Kuraku S."/>
            <person name="Pignatelli M."/>
            <person name="Herrero J."/>
            <person name="Beal K."/>
            <person name="Nozawa M."/>
            <person name="Li Q."/>
            <person name="Wang J."/>
            <person name="Zhang H."/>
            <person name="Yu L."/>
            <person name="Shigenobu S."/>
            <person name="Wang J."/>
            <person name="Liu J."/>
            <person name="Flicek P."/>
            <person name="Searle S."/>
            <person name="Wang J."/>
            <person name="Kuratani S."/>
            <person name="Yin Y."/>
            <person name="Aken B."/>
            <person name="Zhang G."/>
            <person name="Irie N."/>
        </authorList>
    </citation>
    <scope>NUCLEOTIDE SEQUENCE [LARGE SCALE GENOMIC DNA]</scope>
</reference>
<evidence type="ECO:0000256" key="10">
    <source>
        <dbReference type="PIRSR" id="PIRSR602401-1"/>
    </source>
</evidence>
<keyword evidence="7 10" id="KW-0408">Iron</keyword>
<dbReference type="Pfam" id="PF00067">
    <property type="entry name" value="p450"/>
    <property type="match status" value="2"/>
</dbReference>
<evidence type="ECO:0000256" key="2">
    <source>
        <dbReference type="ARBA" id="ARBA00004370"/>
    </source>
</evidence>
<evidence type="ECO:0000256" key="7">
    <source>
        <dbReference type="ARBA" id="ARBA00023004"/>
    </source>
</evidence>
<comment type="cofactor">
    <cofactor evidence="1 10">
        <name>heme</name>
        <dbReference type="ChEBI" id="CHEBI:30413"/>
    </cofactor>
</comment>
<dbReference type="GO" id="GO:0005737">
    <property type="term" value="C:cytoplasm"/>
    <property type="evidence" value="ECO:0007669"/>
    <property type="project" value="TreeGrafter"/>
</dbReference>
<comment type="subcellular location">
    <subcellularLocation>
        <location evidence="2">Membrane</location>
    </subcellularLocation>
</comment>
<evidence type="ECO:0000256" key="3">
    <source>
        <dbReference type="ARBA" id="ARBA00010617"/>
    </source>
</evidence>
<name>M7AQD2_CHEMY</name>
<dbReference type="PANTHER" id="PTHR24300:SF368">
    <property type="entry name" value="CYTOCHROME P450, FAMILY 2, SUBFAMILY AB, POLYPEPTIDE 1"/>
    <property type="match status" value="1"/>
</dbReference>
<accession>M7AQD2</accession>
<dbReference type="Proteomes" id="UP000031443">
    <property type="component" value="Unassembled WGS sequence"/>
</dbReference>
<evidence type="ECO:0000256" key="12">
    <source>
        <dbReference type="SAM" id="Coils"/>
    </source>
</evidence>
<sequence length="579" mass="66969">MLGIIEVSVALIVCLLVAQFLKLQWTRRRFPPGPTPLPIIGNLWLLDFKLHRENLVKLTNIYGNIYTVWMGQTPVIVLNGYKALKDGLISHSEEISGRPLTPFYRDLMGEKEKRISFRKKATNEELGDLLMASDQKAGAQPLPDTTEAAEAIRMQKAASKLHLEHEQKLADIRRLEKQKNAELEREATIREERARRERIERLTADERVRQMQQETHQMQQEMARPQLQVKKAMEEQLKLYPLGSPVYNNIGKSFDPHTHIVHAVANVICTVVFGHRFSSEDDSFNRLIKAIYFVIFFQATIWGRMYDAFPWFMHHLPGPHQEVFVYTDFMHNLVKNEVRSHKERWKEDDPQDLIDFYLAQIAKTKDDPTSTFNEDNMVQTVADLLLGGTETTTITLCWALLYMLQYPDIQERVQKELDTVLEPSQLIHYEDRKKLPYTNAVIHEILRCSNITAVGSPRQCVKDTTVLGFPVEKGTIVLPNLHSAVYDSEHWETPWKFNPSHFLDSDGNFVNNEAFIPFSAGHRVCLGEQMARTELFIFFVNLLRVFTFQLPEGVNEVNLNYILGAILQPHPYKLHVVPR</sequence>
<dbReference type="InterPro" id="IPR001128">
    <property type="entry name" value="Cyt_P450"/>
</dbReference>
<evidence type="ECO:0000313" key="13">
    <source>
        <dbReference type="EMBL" id="EMP27506.1"/>
    </source>
</evidence>